<comment type="caution">
    <text evidence="1">The sequence shown here is derived from an EMBL/GenBank/DDBJ whole genome shotgun (WGS) entry which is preliminary data.</text>
</comment>
<dbReference type="EMBL" id="CAJOAX010036949">
    <property type="protein sequence ID" value="CAF4267427.1"/>
    <property type="molecule type" value="Genomic_DNA"/>
</dbReference>
<organism evidence="1 2">
    <name type="scientific">Rotaria sordida</name>
    <dbReference type="NCBI Taxonomy" id="392033"/>
    <lineage>
        <taxon>Eukaryota</taxon>
        <taxon>Metazoa</taxon>
        <taxon>Spiralia</taxon>
        <taxon>Gnathifera</taxon>
        <taxon>Rotifera</taxon>
        <taxon>Eurotatoria</taxon>
        <taxon>Bdelloidea</taxon>
        <taxon>Philodinida</taxon>
        <taxon>Philodinidae</taxon>
        <taxon>Rotaria</taxon>
    </lineage>
</organism>
<accession>A0A820FY64</accession>
<evidence type="ECO:0000313" key="1">
    <source>
        <dbReference type="EMBL" id="CAF4267427.1"/>
    </source>
</evidence>
<sequence>MNVFDNPEGDDDDWVP</sequence>
<name>A0A820FY64_9BILA</name>
<evidence type="ECO:0000313" key="2">
    <source>
        <dbReference type="Proteomes" id="UP000663823"/>
    </source>
</evidence>
<reference evidence="1" key="1">
    <citation type="submission" date="2021-02" db="EMBL/GenBank/DDBJ databases">
        <authorList>
            <person name="Nowell W R."/>
        </authorList>
    </citation>
    <scope>NUCLEOTIDE SEQUENCE</scope>
</reference>
<dbReference type="Proteomes" id="UP000663823">
    <property type="component" value="Unassembled WGS sequence"/>
</dbReference>
<gene>
    <name evidence="1" type="ORF">OTI717_LOCUS40978</name>
</gene>
<proteinExistence type="predicted"/>
<dbReference type="AlphaFoldDB" id="A0A820FY64"/>
<feature type="non-terminal residue" evidence="1">
    <location>
        <position position="16"/>
    </location>
</feature>
<protein>
    <submittedName>
        <fullName evidence="1">Uncharacterized protein</fullName>
    </submittedName>
</protein>